<dbReference type="Proteomes" id="UP000035481">
    <property type="component" value="Unassembled WGS sequence"/>
</dbReference>
<dbReference type="CDD" id="cd04301">
    <property type="entry name" value="NAT_SF"/>
    <property type="match status" value="1"/>
</dbReference>
<dbReference type="GO" id="GO:0016747">
    <property type="term" value="F:acyltransferase activity, transferring groups other than amino-acyl groups"/>
    <property type="evidence" value="ECO:0007669"/>
    <property type="project" value="InterPro"/>
</dbReference>
<keyword evidence="2" id="KW-0808">Transferase</keyword>
<organism evidence="2 3">
    <name type="scientific">Dyella japonica DSM 16301</name>
    <dbReference type="NCBI Taxonomy" id="1440762"/>
    <lineage>
        <taxon>Bacteria</taxon>
        <taxon>Pseudomonadati</taxon>
        <taxon>Pseudomonadota</taxon>
        <taxon>Gammaproteobacteria</taxon>
        <taxon>Lysobacterales</taxon>
        <taxon>Rhodanobacteraceae</taxon>
        <taxon>Dyella</taxon>
    </lineage>
</organism>
<dbReference type="PANTHER" id="PTHR43617:SF9">
    <property type="entry name" value="GNAT FAMILY ACETYLTRANSFERASE"/>
    <property type="match status" value="1"/>
</dbReference>
<dbReference type="RefSeq" id="WP_046970006.1">
    <property type="nucleotide sequence ID" value="NZ_JPLA01000002.1"/>
</dbReference>
<feature type="domain" description="N-acetyltransferase" evidence="1">
    <location>
        <begin position="7"/>
        <end position="178"/>
    </location>
</feature>
<dbReference type="Pfam" id="PF13508">
    <property type="entry name" value="Acetyltransf_7"/>
    <property type="match status" value="1"/>
</dbReference>
<dbReference type="SUPFAM" id="SSF55729">
    <property type="entry name" value="Acyl-CoA N-acyltransferases (Nat)"/>
    <property type="match status" value="1"/>
</dbReference>
<dbReference type="PROSITE" id="PS51186">
    <property type="entry name" value="GNAT"/>
    <property type="match status" value="1"/>
</dbReference>
<dbReference type="Gene3D" id="3.40.630.30">
    <property type="match status" value="1"/>
</dbReference>
<dbReference type="OrthoDB" id="119501at2"/>
<accession>A0A0G9H9T2</accession>
<dbReference type="InterPro" id="IPR050276">
    <property type="entry name" value="MshD_Acetyltransferase"/>
</dbReference>
<dbReference type="STRING" id="1440762.Y882_01040"/>
<protein>
    <submittedName>
        <fullName evidence="2">GCN5 family acetyltransferase</fullName>
    </submittedName>
</protein>
<dbReference type="PATRIC" id="fig|1440762.4.peg.960"/>
<evidence type="ECO:0000313" key="2">
    <source>
        <dbReference type="EMBL" id="KLD66014.1"/>
    </source>
</evidence>
<comment type="caution">
    <text evidence="2">The sequence shown here is derived from an EMBL/GenBank/DDBJ whole genome shotgun (WGS) entry which is preliminary data.</text>
</comment>
<dbReference type="PANTHER" id="PTHR43617">
    <property type="entry name" value="L-AMINO ACID N-ACETYLTRANSFERASE"/>
    <property type="match status" value="1"/>
</dbReference>
<dbReference type="InterPro" id="IPR016181">
    <property type="entry name" value="Acyl_CoA_acyltransferase"/>
</dbReference>
<evidence type="ECO:0000313" key="3">
    <source>
        <dbReference type="Proteomes" id="UP000035481"/>
    </source>
</evidence>
<reference evidence="2 3" key="1">
    <citation type="journal article" date="2015" name="Antonie Van Leeuwenhoek">
        <title>A phylogenomic and molecular marker based taxonomic framework for the order Xanthomonadales: proposal to transfer the families Algiphilaceae and Solimonadaceae to the order Nevskiales ord. nov. and to create a new family within the order Xanthomonadales, the family Rhodanobacteraceae fam. nov., containing the genus Rhodanobacter and its closest relatives.</title>
        <authorList>
            <person name="Naushad S."/>
            <person name="Adeolu M."/>
            <person name="Wong S."/>
            <person name="Sohail M."/>
            <person name="Schellhorn H.E."/>
            <person name="Gupta R.S."/>
        </authorList>
    </citation>
    <scope>NUCLEOTIDE SEQUENCE [LARGE SCALE GENOMIC DNA]</scope>
    <source>
        <strain evidence="2 3">DSM 16301</strain>
    </source>
</reference>
<gene>
    <name evidence="2" type="ORF">Y882_01040</name>
</gene>
<dbReference type="EMBL" id="JPLA01000002">
    <property type="protein sequence ID" value="KLD66014.1"/>
    <property type="molecule type" value="Genomic_DNA"/>
</dbReference>
<evidence type="ECO:0000259" key="1">
    <source>
        <dbReference type="PROSITE" id="PS51186"/>
    </source>
</evidence>
<name>A0A0G9H9T2_9GAMM</name>
<proteinExistence type="predicted"/>
<dbReference type="InterPro" id="IPR000182">
    <property type="entry name" value="GNAT_dom"/>
</dbReference>
<dbReference type="AlphaFoldDB" id="A0A0G9H9T2"/>
<sequence length="182" mass="20075">MITASELLYRTAMAADVPAVVALVESAYRGESGQRGWTTESHLLDGQRTDPQSVSELIGRDGSKILLAERDGVLLACCHIERQGGAGYFGMFAVNPELQMGGIGRALLAEAERVAHASWQVPTMRMTVIVQRAELIAWYERRGYQLTGETLPFPYGDERCGLPRRDDLHFVCMSKPLGEVYA</sequence>